<accession>A0A1F4NQD4</accession>
<dbReference type="SUPFAM" id="SSF101386">
    <property type="entry name" value="all-alpha NTP pyrophosphatases"/>
    <property type="match status" value="1"/>
</dbReference>
<dbReference type="AlphaFoldDB" id="A0A1F4NQD4"/>
<dbReference type="Gene3D" id="1.10.287.1080">
    <property type="entry name" value="MazG-like"/>
    <property type="match status" value="1"/>
</dbReference>
<dbReference type="InterPro" id="IPR004518">
    <property type="entry name" value="MazG-like_dom"/>
</dbReference>
<dbReference type="Pfam" id="PF03819">
    <property type="entry name" value="MazG"/>
    <property type="match status" value="1"/>
</dbReference>
<dbReference type="PANTHER" id="PTHR42692">
    <property type="entry name" value="NUCLEOTIDE PYROPHOSPHOHYDROLASE"/>
    <property type="match status" value="1"/>
</dbReference>
<evidence type="ECO:0000313" key="2">
    <source>
        <dbReference type="EMBL" id="OGB73661.1"/>
    </source>
</evidence>
<feature type="domain" description="NTP pyrophosphohydrolase MazG-like" evidence="1">
    <location>
        <begin position="55"/>
        <end position="124"/>
    </location>
</feature>
<evidence type="ECO:0000259" key="1">
    <source>
        <dbReference type="Pfam" id="PF03819"/>
    </source>
</evidence>
<reference evidence="2 3" key="1">
    <citation type="journal article" date="2016" name="Nat. Commun.">
        <title>Thousands of microbial genomes shed light on interconnected biogeochemical processes in an aquifer system.</title>
        <authorList>
            <person name="Anantharaman K."/>
            <person name="Brown C.T."/>
            <person name="Hug L.A."/>
            <person name="Sharon I."/>
            <person name="Castelle C.J."/>
            <person name="Probst A.J."/>
            <person name="Thomas B.C."/>
            <person name="Singh A."/>
            <person name="Wilkins M.J."/>
            <person name="Karaoz U."/>
            <person name="Brodie E.L."/>
            <person name="Williams K.H."/>
            <person name="Hubbard S.S."/>
            <person name="Banfield J.F."/>
        </authorList>
    </citation>
    <scope>NUCLEOTIDE SEQUENCE [LARGE SCALE GENOMIC DNA]</scope>
</reference>
<proteinExistence type="predicted"/>
<evidence type="ECO:0000313" key="3">
    <source>
        <dbReference type="Proteomes" id="UP000178085"/>
    </source>
</evidence>
<comment type="caution">
    <text evidence="2">The sequence shown here is derived from an EMBL/GenBank/DDBJ whole genome shotgun (WGS) entry which is preliminary data.</text>
</comment>
<organism evidence="2 3">
    <name type="scientific">candidate division Kazan bacterium RIFCSPLOWO2_01_FULL_45_19</name>
    <dbReference type="NCBI Taxonomy" id="1798538"/>
    <lineage>
        <taxon>Bacteria</taxon>
        <taxon>Bacteria division Kazan-3B-28</taxon>
    </lineage>
</organism>
<name>A0A1F4NQD4_UNCK3</name>
<gene>
    <name evidence="2" type="ORF">A3K51_02365</name>
</gene>
<dbReference type="InterPro" id="IPR047046">
    <property type="entry name" value="YpjD/YvdC"/>
</dbReference>
<protein>
    <recommendedName>
        <fullName evidence="1">NTP pyrophosphohydrolase MazG-like domain-containing protein</fullName>
    </recommendedName>
</protein>
<sequence>MANIEPMLCVAYSQKGCDMTFEELLKWVDVEDQRLKDQFGNYPDEEKRILARTVKLSEELGELCDEVLSFNSMQRQEKLDEHEGDNLSAEFADVLITTLLLAKTMGVDVRTALEKKIDKINTRYEVKI</sequence>
<dbReference type="PANTHER" id="PTHR42692:SF2">
    <property type="entry name" value="IG HYPOTHETICAL 16995"/>
    <property type="match status" value="1"/>
</dbReference>
<dbReference type="Proteomes" id="UP000178085">
    <property type="component" value="Unassembled WGS sequence"/>
</dbReference>
<dbReference type="EMBL" id="METD01000001">
    <property type="protein sequence ID" value="OGB73661.1"/>
    <property type="molecule type" value="Genomic_DNA"/>
</dbReference>